<protein>
    <submittedName>
        <fullName evidence="1">Uncharacterized protein</fullName>
    </submittedName>
</protein>
<accession>A0A0E9T3P3</accession>
<evidence type="ECO:0000313" key="1">
    <source>
        <dbReference type="EMBL" id="JAH48224.1"/>
    </source>
</evidence>
<reference evidence="1" key="2">
    <citation type="journal article" date="2015" name="Fish Shellfish Immunol.">
        <title>Early steps in the European eel (Anguilla anguilla)-Vibrio vulnificus interaction in the gills: Role of the RtxA13 toxin.</title>
        <authorList>
            <person name="Callol A."/>
            <person name="Pajuelo D."/>
            <person name="Ebbesson L."/>
            <person name="Teles M."/>
            <person name="MacKenzie S."/>
            <person name="Amaro C."/>
        </authorList>
    </citation>
    <scope>NUCLEOTIDE SEQUENCE</scope>
</reference>
<sequence>MNCLFQVLPQHLHWVLVRTLTRTLQNLVLLSQSDVDLLLCFWVIVLLHKPFTLQLTNILH</sequence>
<dbReference type="EMBL" id="GBXM01060353">
    <property type="protein sequence ID" value="JAH48224.1"/>
    <property type="molecule type" value="Transcribed_RNA"/>
</dbReference>
<name>A0A0E9T3P3_ANGAN</name>
<organism evidence="1">
    <name type="scientific">Anguilla anguilla</name>
    <name type="common">European freshwater eel</name>
    <name type="synonym">Muraena anguilla</name>
    <dbReference type="NCBI Taxonomy" id="7936"/>
    <lineage>
        <taxon>Eukaryota</taxon>
        <taxon>Metazoa</taxon>
        <taxon>Chordata</taxon>
        <taxon>Craniata</taxon>
        <taxon>Vertebrata</taxon>
        <taxon>Euteleostomi</taxon>
        <taxon>Actinopterygii</taxon>
        <taxon>Neopterygii</taxon>
        <taxon>Teleostei</taxon>
        <taxon>Anguilliformes</taxon>
        <taxon>Anguillidae</taxon>
        <taxon>Anguilla</taxon>
    </lineage>
</organism>
<dbReference type="AlphaFoldDB" id="A0A0E9T3P3"/>
<reference evidence="1" key="1">
    <citation type="submission" date="2014-11" db="EMBL/GenBank/DDBJ databases">
        <authorList>
            <person name="Amaro Gonzalez C."/>
        </authorList>
    </citation>
    <scope>NUCLEOTIDE SEQUENCE</scope>
</reference>
<proteinExistence type="predicted"/>